<dbReference type="PROSITE" id="PS52016">
    <property type="entry name" value="TONB_DEPENDENT_REC_3"/>
    <property type="match status" value="1"/>
</dbReference>
<proteinExistence type="inferred from homology"/>
<reference evidence="9 10" key="1">
    <citation type="submission" date="2020-08" db="EMBL/GenBank/DDBJ databases">
        <title>Genome public.</title>
        <authorList>
            <person name="Liu C."/>
            <person name="Sun Q."/>
        </authorList>
    </citation>
    <scope>NUCLEOTIDE SEQUENCE [LARGE SCALE GENOMIC DNA]</scope>
    <source>
        <strain evidence="9 10">NSJ-56</strain>
    </source>
</reference>
<dbReference type="NCBIfam" id="TIGR04057">
    <property type="entry name" value="SusC_RagA_signa"/>
    <property type="match status" value="1"/>
</dbReference>
<dbReference type="InterPro" id="IPR012910">
    <property type="entry name" value="Plug_dom"/>
</dbReference>
<dbReference type="InterPro" id="IPR023997">
    <property type="entry name" value="TonB-dep_OMP_SusC/RagA_CS"/>
</dbReference>
<dbReference type="EMBL" id="JACOOH010000001">
    <property type="protein sequence ID" value="MBC5619806.1"/>
    <property type="molecule type" value="Genomic_DNA"/>
</dbReference>
<dbReference type="SUPFAM" id="SSF49464">
    <property type="entry name" value="Carboxypeptidase regulatory domain-like"/>
    <property type="match status" value="1"/>
</dbReference>
<evidence type="ECO:0000256" key="6">
    <source>
        <dbReference type="ARBA" id="ARBA00023237"/>
    </source>
</evidence>
<dbReference type="Gene3D" id="2.60.40.1120">
    <property type="entry name" value="Carboxypeptidase-like, regulatory domain"/>
    <property type="match status" value="1"/>
</dbReference>
<keyword evidence="5 7" id="KW-0472">Membrane</keyword>
<dbReference type="Proteomes" id="UP000646484">
    <property type="component" value="Unassembled WGS sequence"/>
</dbReference>
<dbReference type="InterPro" id="IPR008969">
    <property type="entry name" value="CarboxyPept-like_regulatory"/>
</dbReference>
<keyword evidence="3 7" id="KW-1134">Transmembrane beta strand</keyword>
<accession>A0ABR7CVV3</accession>
<keyword evidence="6 7" id="KW-0998">Cell outer membrane</keyword>
<dbReference type="InterPro" id="IPR037066">
    <property type="entry name" value="Plug_dom_sf"/>
</dbReference>
<protein>
    <submittedName>
        <fullName evidence="9">SusC/RagA family TonB-linked outer membrane protein</fullName>
    </submittedName>
</protein>
<evidence type="ECO:0000256" key="4">
    <source>
        <dbReference type="ARBA" id="ARBA00022692"/>
    </source>
</evidence>
<evidence type="ECO:0000256" key="5">
    <source>
        <dbReference type="ARBA" id="ARBA00023136"/>
    </source>
</evidence>
<dbReference type="Gene3D" id="2.170.130.10">
    <property type="entry name" value="TonB-dependent receptor, plug domain"/>
    <property type="match status" value="1"/>
</dbReference>
<keyword evidence="2 7" id="KW-0813">Transport</keyword>
<evidence type="ECO:0000256" key="1">
    <source>
        <dbReference type="ARBA" id="ARBA00004571"/>
    </source>
</evidence>
<dbReference type="Pfam" id="PF13715">
    <property type="entry name" value="CarbopepD_reg_2"/>
    <property type="match status" value="1"/>
</dbReference>
<evidence type="ECO:0000313" key="10">
    <source>
        <dbReference type="Proteomes" id="UP000646484"/>
    </source>
</evidence>
<comment type="caution">
    <text evidence="9">The sequence shown here is derived from an EMBL/GenBank/DDBJ whole genome shotgun (WGS) entry which is preliminary data.</text>
</comment>
<dbReference type="Pfam" id="PF07715">
    <property type="entry name" value="Plug"/>
    <property type="match status" value="1"/>
</dbReference>
<comment type="subcellular location">
    <subcellularLocation>
        <location evidence="1 7">Cell outer membrane</location>
        <topology evidence="1 7">Multi-pass membrane protein</topology>
    </subcellularLocation>
</comment>
<evidence type="ECO:0000256" key="7">
    <source>
        <dbReference type="PROSITE-ProRule" id="PRU01360"/>
    </source>
</evidence>
<name>A0ABR7CVV3_9BACT</name>
<dbReference type="Gene3D" id="2.40.170.20">
    <property type="entry name" value="TonB-dependent receptor, beta-barrel domain"/>
    <property type="match status" value="1"/>
</dbReference>
<feature type="domain" description="TonB-dependent receptor plug" evidence="8">
    <location>
        <begin position="228"/>
        <end position="348"/>
    </location>
</feature>
<dbReference type="SUPFAM" id="SSF56935">
    <property type="entry name" value="Porins"/>
    <property type="match status" value="1"/>
</dbReference>
<dbReference type="InterPro" id="IPR023996">
    <property type="entry name" value="TonB-dep_OMP_SusC/RagA"/>
</dbReference>
<keyword evidence="10" id="KW-1185">Reference proteome</keyword>
<evidence type="ECO:0000256" key="3">
    <source>
        <dbReference type="ARBA" id="ARBA00022452"/>
    </source>
</evidence>
<keyword evidence="4 7" id="KW-0812">Transmembrane</keyword>
<dbReference type="NCBIfam" id="TIGR04056">
    <property type="entry name" value="OMP_RagA_SusC"/>
    <property type="match status" value="1"/>
</dbReference>
<evidence type="ECO:0000313" key="9">
    <source>
        <dbReference type="EMBL" id="MBC5619806.1"/>
    </source>
</evidence>
<comment type="similarity">
    <text evidence="7">Belongs to the TonB-dependent receptor family.</text>
</comment>
<evidence type="ECO:0000256" key="2">
    <source>
        <dbReference type="ARBA" id="ARBA00022448"/>
    </source>
</evidence>
<organism evidence="9 10">
    <name type="scientific">Butyricimonas hominis</name>
    <dbReference type="NCBI Taxonomy" id="2763032"/>
    <lineage>
        <taxon>Bacteria</taxon>
        <taxon>Pseudomonadati</taxon>
        <taxon>Bacteroidota</taxon>
        <taxon>Bacteroidia</taxon>
        <taxon>Bacteroidales</taxon>
        <taxon>Odoribacteraceae</taxon>
        <taxon>Butyricimonas</taxon>
    </lineage>
</organism>
<evidence type="ECO:0000259" key="8">
    <source>
        <dbReference type="Pfam" id="PF07715"/>
    </source>
</evidence>
<gene>
    <name evidence="9" type="ORF">H8S64_01695</name>
</gene>
<dbReference type="InterPro" id="IPR039426">
    <property type="entry name" value="TonB-dep_rcpt-like"/>
</dbReference>
<dbReference type="InterPro" id="IPR036942">
    <property type="entry name" value="Beta-barrel_TonB_sf"/>
</dbReference>
<sequence length="1122" mass="126601">MQKKKWICRDLIIKLVCCVFLCVLFSIQNVFGQEQEYKNTKITMNVKDMKLNQVLDTLASAAKVRFFYNHSQIDVDKRVSFDVKDRTLDYVLLLVLGDQSVEVEYQMNRVVVLKYKKSAQGVVVFKIRGTVIDAATKETLPGASIILKENKAMGVVTDIDGKFFIEVPEGTSALLVSFVGYEEEIVPVTGNMENVVIKLTEKQTELEDVVVTGMAPRKVESFSGGYVTVKGSELKKLSPNNLLKALQVFDPSFRILENNRAGSNPNAMPEFRLRGDVQLGNGGVDANSMEMMMGDYSQRPNMPLFVLDGFETTLQRIVDIDPERVESITILKDAAATAIYGSKASNGVVVVETKKPLPGALNISYSMNMGISVPDLSDYNLMNAKEKLEYERQAGVFTTTSQLNYYNYYKAEIQRGVDTYWLSEPLRTAVTHRHTLSMEGGDEALRYNLSLNYSREPGVMKESGRNTMGLGLSLQYRRKKWNIQNQLTLSNVRGDNSPYGSFSQYTRLNPYYRKTDENGRYTSFLDQKILPGEGGGTVTVVNPLYNTLFKYKDFTENFNVVDNFTIECAIQENFRVSMGASITKGISRMEKFKSMNHTDFIPQEDLTKKGSYEKNTGDNVAWSVNASVNYNYTKDKHLLSLFARWNVDESKNNSVNLQAFGFPNDNMTDFLFAYEMDDRVRGSESTSRTVGLIGQVSYMYDMRFAVDFSVRGDLSSQFGANTGMAPFWAAGARWNIHREKWFQNTLISNLVVRGSYGVTGSQSYSPYQAKETYTYDDLLFPYPSSDILGAQLKGIGNPDLGWSTTKNRSLALEIGLWNSRVNASFSYYNNYTDELLLDYNIAPSTGFASKTMNVGAVENEGYDIQFSVMLIQDYERQIQWSVSANGSHNRNVIKKISNEMKAMNQKNLEKKDGSPEAIYEEGKSTTQLFVVPSLGIDPATGQEVFLTRNGEKTYIWDPLDKIAVGDQEPKLRGAISSAFTYKNWSVALACTYELGAWWYNQTLVDKIENSSAAYNVDRRALSSRWSPENRNARYKSMSIVSQQTGMSSRFVQKRNELSFTSLSVGYRFDPKNFKFLQACRIASVSLNATMEDLGRISSIKTERGLDYPFARMFNVSLSVLFN</sequence>